<feature type="compositionally biased region" description="Pro residues" evidence="3">
    <location>
        <begin position="849"/>
        <end position="858"/>
    </location>
</feature>
<feature type="compositionally biased region" description="Basic residues" evidence="3">
    <location>
        <begin position="179"/>
        <end position="195"/>
    </location>
</feature>
<reference evidence="6" key="1">
    <citation type="submission" date="2022-03" db="EMBL/GenBank/DDBJ databases">
        <authorList>
            <person name="Alioto T."/>
            <person name="Alioto T."/>
            <person name="Gomez Garrido J."/>
        </authorList>
    </citation>
    <scope>NUCLEOTIDE SEQUENCE</scope>
</reference>
<feature type="region of interest" description="Disordered" evidence="3">
    <location>
        <begin position="1"/>
        <end position="37"/>
    </location>
</feature>
<accession>A0AAD1SUP4</accession>
<feature type="compositionally biased region" description="Pro residues" evidence="3">
    <location>
        <begin position="261"/>
        <end position="280"/>
    </location>
</feature>
<evidence type="ECO:0000256" key="1">
    <source>
        <dbReference type="ARBA" id="ARBA00009911"/>
    </source>
</evidence>
<feature type="domain" description="Hpc2-related" evidence="4">
    <location>
        <begin position="111"/>
        <end position="162"/>
    </location>
</feature>
<organism evidence="6 7">
    <name type="scientific">Pelobates cultripes</name>
    <name type="common">Western spadefoot toad</name>
    <dbReference type="NCBI Taxonomy" id="61616"/>
    <lineage>
        <taxon>Eukaryota</taxon>
        <taxon>Metazoa</taxon>
        <taxon>Chordata</taxon>
        <taxon>Craniata</taxon>
        <taxon>Vertebrata</taxon>
        <taxon>Euteleostomi</taxon>
        <taxon>Amphibia</taxon>
        <taxon>Batrachia</taxon>
        <taxon>Anura</taxon>
        <taxon>Pelobatoidea</taxon>
        <taxon>Pelobatidae</taxon>
        <taxon>Pelobates</taxon>
    </lineage>
</organism>
<feature type="region of interest" description="Disordered" evidence="3">
    <location>
        <begin position="685"/>
        <end position="757"/>
    </location>
</feature>
<name>A0AAD1SUP4_PELCU</name>
<comment type="similarity">
    <text evidence="1">Belongs to the ubinuclein family.</text>
</comment>
<feature type="compositionally biased region" description="Basic and acidic residues" evidence="3">
    <location>
        <begin position="462"/>
        <end position="474"/>
    </location>
</feature>
<dbReference type="Pfam" id="PF08729">
    <property type="entry name" value="HUN"/>
    <property type="match status" value="1"/>
</dbReference>
<feature type="region of interest" description="Disordered" evidence="3">
    <location>
        <begin position="576"/>
        <end position="618"/>
    </location>
</feature>
<feature type="compositionally biased region" description="Polar residues" evidence="3">
    <location>
        <begin position="775"/>
        <end position="787"/>
    </location>
</feature>
<keyword evidence="7" id="KW-1185">Reference proteome</keyword>
<evidence type="ECO:0000259" key="4">
    <source>
        <dbReference type="Pfam" id="PF08729"/>
    </source>
</evidence>
<protein>
    <recommendedName>
        <fullName evidence="8">Ubinuclein 1</fullName>
    </recommendedName>
</protein>
<keyword evidence="2" id="KW-0597">Phosphoprotein</keyword>
<dbReference type="GO" id="GO:0006325">
    <property type="term" value="P:chromatin organization"/>
    <property type="evidence" value="ECO:0007669"/>
    <property type="project" value="TreeGrafter"/>
</dbReference>
<feature type="compositionally biased region" description="Polar residues" evidence="3">
    <location>
        <begin position="693"/>
        <end position="706"/>
    </location>
</feature>
<feature type="compositionally biased region" description="Polar residues" evidence="3">
    <location>
        <begin position="836"/>
        <end position="845"/>
    </location>
</feature>
<dbReference type="AlphaFoldDB" id="A0AAD1SUP4"/>
<proteinExistence type="inferred from homology"/>
<dbReference type="InterPro" id="IPR026947">
    <property type="entry name" value="UBN_middle_dom"/>
</dbReference>
<evidence type="ECO:0000313" key="6">
    <source>
        <dbReference type="EMBL" id="CAH2307885.1"/>
    </source>
</evidence>
<evidence type="ECO:0000313" key="7">
    <source>
        <dbReference type="Proteomes" id="UP001295444"/>
    </source>
</evidence>
<feature type="region of interest" description="Disordered" evidence="3">
    <location>
        <begin position="165"/>
        <end position="287"/>
    </location>
</feature>
<dbReference type="InterPro" id="IPR014840">
    <property type="entry name" value="HRD"/>
</dbReference>
<dbReference type="PANTHER" id="PTHR21669:SF12">
    <property type="entry name" value="UBINUCLEIN-1"/>
    <property type="match status" value="1"/>
</dbReference>
<evidence type="ECO:0008006" key="8">
    <source>
        <dbReference type="Google" id="ProtNLM"/>
    </source>
</evidence>
<feature type="region of interest" description="Disordered" evidence="3">
    <location>
        <begin position="313"/>
        <end position="342"/>
    </location>
</feature>
<feature type="region of interest" description="Disordered" evidence="3">
    <location>
        <begin position="462"/>
        <end position="492"/>
    </location>
</feature>
<evidence type="ECO:0000256" key="2">
    <source>
        <dbReference type="ARBA" id="ARBA00022553"/>
    </source>
</evidence>
<feature type="region of interest" description="Disordered" evidence="3">
    <location>
        <begin position="775"/>
        <end position="881"/>
    </location>
</feature>
<feature type="compositionally biased region" description="Low complexity" evidence="3">
    <location>
        <begin position="1022"/>
        <end position="1044"/>
    </location>
</feature>
<evidence type="ECO:0000256" key="3">
    <source>
        <dbReference type="SAM" id="MobiDB-lite"/>
    </source>
</evidence>
<dbReference type="PANTHER" id="PTHR21669">
    <property type="entry name" value="CAPZ-INTERACTING PROTEIN AND RELATED PROTEINS"/>
    <property type="match status" value="1"/>
</dbReference>
<feature type="compositionally biased region" description="Low complexity" evidence="3">
    <location>
        <begin position="860"/>
        <end position="881"/>
    </location>
</feature>
<gene>
    <name evidence="6" type="ORF">PECUL_23A046732</name>
</gene>
<feature type="region of interest" description="Disordered" evidence="3">
    <location>
        <begin position="1017"/>
        <end position="1069"/>
    </location>
</feature>
<feature type="compositionally biased region" description="Polar residues" evidence="3">
    <location>
        <begin position="725"/>
        <end position="737"/>
    </location>
</feature>
<sequence length="1069" mass="116545">MAEPRRVQLACLSPVTTLHPPPSKKPRTDEPESETPVAATVRIALSLFEPDQKRCPEFCYPELVRNLGERGSKVSSSEKKSANIFDDEEAQKKEIANIAKKFEEKYGSKKRRRDRMQDLIDMGYGYDESDSFIDNSEAYDELVPASLSTKYGGFYINSGTLQFRQASESEDDLVQEKKKSSKKIKEKGEKLKKKKREEEKKSKKNKYAKTGFTALNGTKDKKKKSRPATINEMLVRFQREKEAKKKPSSPVVASTLKSAPSAPPPPLPPTPPQEAEPAPDPLLSSLSEAELLQVANAIDSLSEKDLDKIFNIPPDKPNKGQAAPPIEEEFKKPPSIPDGLPPPLEKRIKELTKGIRASGSDKKTILFTQEMNSALLDIYLLSRDLSSSLRSSVFTHLSSILPCSKDTLVKWASRLHLHKQGGRLREPLRKLKEAVAKAMPEQINKYHEECKVHNEAKYAKMLEDDKEKEQKAGSEEEEEEEKSSKKSAGPRKKFQWNDEIRQLLCQLVRLKVDMFESEGNSMLTLEDYLKSFLDVEVKPLWPRGWMQARTLFKETRRVYPQLSSIMAKNRALVAPKVKTKETSTKHDKKVISPQSEAQGPSVVSSSTPTKESSVLTSTVSLSQPGVSSISTLTQDNSLDEDLIHNPPSLEGVSEHLTALSNRSAGLGFDFPTSRSVTSVKSTGMEEKRKLCLPQSSPSVASNTQLPSRGYSVDQPLPLGSEKKLTASSHSTKISSDVQQGKLKQHHHQGTNKTPTIINASLQPSVKLYQISNQHSKGNFTHPTQAASPKTLAPSPPHRPATPQTKSPKPQGFNPTSSSTSNTLKPIISPGVVGKHTGNNSISGQQIYRPPVPRHPLPPNSNSGSTCSQTSSSSTTVIQSPQTLVRNPITIPIKKPTVPPQKLTLVAPQDTGGGTQGVAKLLTSSMVAGVGGSAMSPSNMTPTKCSAGPALLTSSPSLTVLTPSYKPNGGKLPTPTSLGILSPIHTFPLHVISFTADPKVSASKDAIVTGPAPGTFHHGLPRNLLSGLHSNSNHHSSPLPHSGLPAHIQPAQTDGAHIHPKGPTVPPRKA</sequence>
<dbReference type="Proteomes" id="UP001295444">
    <property type="component" value="Chromosome 07"/>
</dbReference>
<feature type="compositionally biased region" description="Polar residues" evidence="3">
    <location>
        <begin position="592"/>
        <end position="611"/>
    </location>
</feature>
<dbReference type="GO" id="GO:0005634">
    <property type="term" value="C:nucleus"/>
    <property type="evidence" value="ECO:0007669"/>
    <property type="project" value="TreeGrafter"/>
</dbReference>
<feature type="compositionally biased region" description="Polar residues" evidence="3">
    <location>
        <begin position="801"/>
        <end position="823"/>
    </location>
</feature>
<evidence type="ECO:0000259" key="5">
    <source>
        <dbReference type="Pfam" id="PF14075"/>
    </source>
</evidence>
<dbReference type="Pfam" id="PF14075">
    <property type="entry name" value="UBN_AB"/>
    <property type="match status" value="1"/>
</dbReference>
<feature type="domain" description="Ubinuclein middle" evidence="5">
    <location>
        <begin position="337"/>
        <end position="553"/>
    </location>
</feature>
<dbReference type="EMBL" id="OW240918">
    <property type="protein sequence ID" value="CAH2307885.1"/>
    <property type="molecule type" value="Genomic_DNA"/>
</dbReference>